<dbReference type="Gene3D" id="3.30.40.230">
    <property type="match status" value="1"/>
</dbReference>
<dbReference type="NCBIfam" id="NF003211">
    <property type="entry name" value="PRK04173.1"/>
    <property type="match status" value="1"/>
</dbReference>
<dbReference type="Proteomes" id="UP000244066">
    <property type="component" value="Unassembled WGS sequence"/>
</dbReference>
<dbReference type="NCBIfam" id="TIGR00389">
    <property type="entry name" value="glyS_dimeric"/>
    <property type="match status" value="1"/>
</dbReference>
<dbReference type="InterPro" id="IPR004154">
    <property type="entry name" value="Anticodon-bd"/>
</dbReference>
<gene>
    <name evidence="10" type="ORF">B9J98_03050</name>
</gene>
<evidence type="ECO:0000256" key="1">
    <source>
        <dbReference type="ARBA" id="ARBA00012829"/>
    </source>
</evidence>
<feature type="domain" description="Aminoacyl-transfer RNA synthetases class-II family profile" evidence="9">
    <location>
        <begin position="5"/>
        <end position="386"/>
    </location>
</feature>
<evidence type="ECO:0000259" key="9">
    <source>
        <dbReference type="PROSITE" id="PS50862"/>
    </source>
</evidence>
<evidence type="ECO:0000313" key="10">
    <source>
        <dbReference type="EMBL" id="PUA33061.1"/>
    </source>
</evidence>
<keyword evidence="2" id="KW-0963">Cytoplasm</keyword>
<evidence type="ECO:0000313" key="11">
    <source>
        <dbReference type="Proteomes" id="UP000244066"/>
    </source>
</evidence>
<dbReference type="GO" id="GO:0005737">
    <property type="term" value="C:cytoplasm"/>
    <property type="evidence" value="ECO:0007669"/>
    <property type="project" value="InterPro"/>
</dbReference>
<dbReference type="InterPro" id="IPR027031">
    <property type="entry name" value="Gly-tRNA_synthase/POLG2"/>
</dbReference>
<dbReference type="FunFam" id="3.30.40.230:FF:000005">
    <property type="entry name" value="Glycine--tRNA ligase"/>
    <property type="match status" value="1"/>
</dbReference>
<keyword evidence="4" id="KW-0547">Nucleotide-binding</keyword>
<dbReference type="GO" id="GO:0044281">
    <property type="term" value="P:small molecule metabolic process"/>
    <property type="evidence" value="ECO:0007669"/>
    <property type="project" value="UniProtKB-ARBA"/>
</dbReference>
<dbReference type="InterPro" id="IPR045864">
    <property type="entry name" value="aa-tRNA-synth_II/BPL/LPL"/>
</dbReference>
<dbReference type="Gene3D" id="3.30.930.10">
    <property type="entry name" value="Bira Bifunctional Protein, Domain 2"/>
    <property type="match status" value="1"/>
</dbReference>
<evidence type="ECO:0000256" key="8">
    <source>
        <dbReference type="ARBA" id="ARBA00030057"/>
    </source>
</evidence>
<dbReference type="GO" id="GO:0004820">
    <property type="term" value="F:glycine-tRNA ligase activity"/>
    <property type="evidence" value="ECO:0007669"/>
    <property type="project" value="UniProtKB-EC"/>
</dbReference>
<dbReference type="InterPro" id="IPR002315">
    <property type="entry name" value="tRNA-synt_gly"/>
</dbReference>
<keyword evidence="7" id="KW-0030">Aminoacyl-tRNA synthetase</keyword>
<evidence type="ECO:0000256" key="2">
    <source>
        <dbReference type="ARBA" id="ARBA00022490"/>
    </source>
</evidence>
<evidence type="ECO:0000256" key="4">
    <source>
        <dbReference type="ARBA" id="ARBA00022741"/>
    </source>
</evidence>
<evidence type="ECO:0000256" key="7">
    <source>
        <dbReference type="ARBA" id="ARBA00023146"/>
    </source>
</evidence>
<dbReference type="Pfam" id="PF03129">
    <property type="entry name" value="HGTP_anticodon"/>
    <property type="match status" value="1"/>
</dbReference>
<organism evidence="10 11">
    <name type="scientific">Candidatus Terraquivivens tikiterensis</name>
    <dbReference type="NCBI Taxonomy" id="1980982"/>
    <lineage>
        <taxon>Archaea</taxon>
        <taxon>Nitrososphaerota</taxon>
        <taxon>Candidatus Wolframiiraptoraceae</taxon>
        <taxon>Candidatus Terraquivivens</taxon>
    </lineage>
</organism>
<comment type="caution">
    <text evidence="10">The sequence shown here is derived from an EMBL/GenBank/DDBJ whole genome shotgun (WGS) entry which is preliminary data.</text>
</comment>
<proteinExistence type="predicted"/>
<dbReference type="PANTHER" id="PTHR10745:SF0">
    <property type="entry name" value="GLYCINE--TRNA LIGASE"/>
    <property type="match status" value="1"/>
</dbReference>
<dbReference type="EC" id="6.1.1.14" evidence="1"/>
<dbReference type="SUPFAM" id="SSF55681">
    <property type="entry name" value="Class II aaRS and biotin synthetases"/>
    <property type="match status" value="1"/>
</dbReference>
<dbReference type="EMBL" id="NDWU01000005">
    <property type="protein sequence ID" value="PUA33061.1"/>
    <property type="molecule type" value="Genomic_DNA"/>
</dbReference>
<accession>A0A2R7Y699</accession>
<evidence type="ECO:0000256" key="6">
    <source>
        <dbReference type="ARBA" id="ARBA00022917"/>
    </source>
</evidence>
<dbReference type="InterPro" id="IPR002314">
    <property type="entry name" value="aa-tRNA-synt_IIb"/>
</dbReference>
<dbReference type="GO" id="GO:0006426">
    <property type="term" value="P:glycyl-tRNA aminoacylation"/>
    <property type="evidence" value="ECO:0007669"/>
    <property type="project" value="InterPro"/>
</dbReference>
<dbReference type="InterPro" id="IPR036621">
    <property type="entry name" value="Anticodon-bd_dom_sf"/>
</dbReference>
<keyword evidence="6" id="KW-0648">Protein biosynthesis</keyword>
<keyword evidence="3 10" id="KW-0436">Ligase</keyword>
<dbReference type="PRINTS" id="PR01043">
    <property type="entry name" value="TRNASYNTHGLY"/>
</dbReference>
<keyword evidence="5" id="KW-0067">ATP-binding</keyword>
<dbReference type="Pfam" id="PF00587">
    <property type="entry name" value="tRNA-synt_2b"/>
    <property type="match status" value="1"/>
</dbReference>
<dbReference type="PROSITE" id="PS50862">
    <property type="entry name" value="AA_TRNA_LIGASE_II"/>
    <property type="match status" value="1"/>
</dbReference>
<dbReference type="Gene3D" id="3.40.50.800">
    <property type="entry name" value="Anticodon-binding domain"/>
    <property type="match status" value="1"/>
</dbReference>
<dbReference type="SUPFAM" id="SSF52954">
    <property type="entry name" value="Class II aaRS ABD-related"/>
    <property type="match status" value="1"/>
</dbReference>
<dbReference type="InterPro" id="IPR006195">
    <property type="entry name" value="aa-tRNA-synth_II"/>
</dbReference>
<evidence type="ECO:0000256" key="3">
    <source>
        <dbReference type="ARBA" id="ARBA00022598"/>
    </source>
</evidence>
<dbReference type="AlphaFoldDB" id="A0A2R7Y699"/>
<protein>
    <recommendedName>
        <fullName evidence="1">glycine--tRNA ligase</fullName>
        <ecNumber evidence="1">6.1.1.14</ecNumber>
    </recommendedName>
    <alternativeName>
        <fullName evidence="8">Diadenosine tetraphosphate synthetase</fullName>
    </alternativeName>
</protein>
<name>A0A2R7Y699_9ARCH</name>
<dbReference type="PANTHER" id="PTHR10745">
    <property type="entry name" value="GLYCYL-TRNA SYNTHETASE/DNA POLYMERASE SUBUNIT GAMMA-2"/>
    <property type="match status" value="1"/>
</dbReference>
<dbReference type="FunFam" id="3.40.50.800:FF:000002">
    <property type="entry name" value="Glycine--tRNA ligase"/>
    <property type="match status" value="1"/>
</dbReference>
<evidence type="ECO:0000256" key="5">
    <source>
        <dbReference type="ARBA" id="ARBA00022840"/>
    </source>
</evidence>
<sequence>MSLYDEIIKLALERNFFFPSSEIYGDAPAGFYEYGPLGISMKNKYIEAWRRELIRRDEMVEIDGSQIMPKRVFVASGHLESFTDPITKCTSCNAIFRADKLLEEVLRIPVPERLDTKEMDRLISEHNVSCPSCKGKLDKVSKFNMMFKVNVGASGDECYLRPETCQSIFVDFIRIYKTMRKKLPFAIAQYGKSFRNEISPRQSLMRLREFYQAEIEVFFNPKKANDFPKAREYEDYVLRLKPLDEDKVVKVSCKESVETGLTSSMLVAYYLALIQRFYQVVGIDMERFRLRQLSDEERAFYAKEAWDVEVLTSIGWIELVACNNRTDYDLSGHSRVSGQDLSVYDDGEKIIPHVFELSMGVDRSLFCILEHSYAKEGDRTVLKLPPTLAPVQVAVFPLVTKDGLDKKAREVYEALKLDFDAVYDESGSIGRRYRRQDEIGTPFCVTVDYQTMEDETVTVRERDTMAQERVPIKELKKYLEEKLRY</sequence>
<dbReference type="CDD" id="cd00858">
    <property type="entry name" value="GlyRS_anticodon"/>
    <property type="match status" value="1"/>
</dbReference>
<reference evidence="10 11" key="1">
    <citation type="submission" date="2017-04" db="EMBL/GenBank/DDBJ databases">
        <title>Draft Aigarchaeota genome from a New Zealand hot spring.</title>
        <authorList>
            <person name="Reysenbach A.-L."/>
            <person name="Donaho J.A."/>
            <person name="Gerhart J."/>
            <person name="Kelley J.F."/>
            <person name="Kouba K."/>
            <person name="Podar M."/>
            <person name="Stott M."/>
        </authorList>
    </citation>
    <scope>NUCLEOTIDE SEQUENCE [LARGE SCALE GENOMIC DNA]</scope>
    <source>
        <strain evidence="10">NZ13_MG1</strain>
    </source>
</reference>
<dbReference type="GO" id="GO:0005524">
    <property type="term" value="F:ATP binding"/>
    <property type="evidence" value="ECO:0007669"/>
    <property type="project" value="UniProtKB-KW"/>
</dbReference>